<gene>
    <name evidence="2" type="ORF">BGZ95_003307</name>
</gene>
<feature type="compositionally biased region" description="Low complexity" evidence="1">
    <location>
        <begin position="354"/>
        <end position="366"/>
    </location>
</feature>
<feature type="compositionally biased region" description="Basic and acidic residues" evidence="1">
    <location>
        <begin position="199"/>
        <end position="209"/>
    </location>
</feature>
<dbReference type="EMBL" id="JAAAIL010000175">
    <property type="protein sequence ID" value="KAG0278718.1"/>
    <property type="molecule type" value="Genomic_DNA"/>
</dbReference>
<evidence type="ECO:0000313" key="2">
    <source>
        <dbReference type="EMBL" id="KAG0278718.1"/>
    </source>
</evidence>
<feature type="region of interest" description="Disordered" evidence="1">
    <location>
        <begin position="343"/>
        <end position="370"/>
    </location>
</feature>
<feature type="region of interest" description="Disordered" evidence="1">
    <location>
        <begin position="402"/>
        <end position="560"/>
    </location>
</feature>
<comment type="caution">
    <text evidence="2">The sequence shown here is derived from an EMBL/GenBank/DDBJ whole genome shotgun (WGS) entry which is preliminary data.</text>
</comment>
<dbReference type="Proteomes" id="UP001194580">
    <property type="component" value="Unassembled WGS sequence"/>
</dbReference>
<proteinExistence type="predicted"/>
<feature type="region of interest" description="Disordered" evidence="1">
    <location>
        <begin position="1"/>
        <end position="20"/>
    </location>
</feature>
<evidence type="ECO:0000256" key="1">
    <source>
        <dbReference type="SAM" id="MobiDB-lite"/>
    </source>
</evidence>
<feature type="compositionally biased region" description="Low complexity" evidence="1">
    <location>
        <begin position="547"/>
        <end position="560"/>
    </location>
</feature>
<feature type="compositionally biased region" description="Low complexity" evidence="1">
    <location>
        <begin position="137"/>
        <end position="151"/>
    </location>
</feature>
<feature type="compositionally biased region" description="Low complexity" evidence="1">
    <location>
        <begin position="291"/>
        <end position="300"/>
    </location>
</feature>
<feature type="compositionally biased region" description="Low complexity" evidence="1">
    <location>
        <begin position="221"/>
        <end position="239"/>
    </location>
</feature>
<feature type="compositionally biased region" description="Low complexity" evidence="1">
    <location>
        <begin position="1005"/>
        <end position="1021"/>
    </location>
</feature>
<feature type="region of interest" description="Disordered" evidence="1">
    <location>
        <begin position="68"/>
        <end position="105"/>
    </location>
</feature>
<feature type="compositionally biased region" description="Polar residues" evidence="1">
    <location>
        <begin position="120"/>
        <end position="130"/>
    </location>
</feature>
<feature type="compositionally biased region" description="Basic residues" evidence="1">
    <location>
        <begin position="1"/>
        <end position="10"/>
    </location>
</feature>
<sequence length="1130" mass="123630">MSTYRRHTHTHNLPSSAAASSQAMSGAEMLVLQQSLKQYILTRQSRELTGHEMQEFEKLRSRLLPSLQRYSQSQSTASTPSTSTPVTSRGGGGGGEGKEGGLLRSNSYNTADIVAKRTSYKNSSSSQQGRLATAGLQQQQKQQQQPQQVHQGTSGRSKTSLLYPASSSSAHPVSTTAQKHARTPLSTSSQSRSTVASKPSREPLVKRELSQNTSNIILKPTISTTSTSTPNTSRASTTTKAGQKGDNNNKRPKVSVYQDKENAPTKRRRLRIQAEHESDSDKENRDPLAYTTTPTTPRRTNVLGEKTNFVNNVLNNSAGTKGKDVLRNIVASKIVDMAAATPLAKPRTTKSSHQRQQQQQQQQQQQTRLYPSAHTARVTMVEPPVTEKQVAPTRIVAKADVQQRAVEGDEQPIVTSQSRSSTTKEIDAKGVPTRSESEQGTSHGRLLHNIKQEPVDNVRPDPVDSDRLGPATTPENPAVASSPEKQDHIIRVPETPPRKTAGVSQVPASVEDDDSQGSFERLLKAERAANKSAPRHATAIDYEEVPDSQASQASSDSTASLEETFPMPEFLLEGLPEDPQHDEAEVTLVDADKPNQSNSRIFTTAVPIGRSQSTSQSSRRNSTLQSTAFADGMWCIEDTKHRIIDTVCSFQDQWVALESTSHVQFWRLDEDTPSAKSQWVRYIHLPKTSSRSTQILFAPDDSFAVVMDNSERSFTKLPLQDLDFLRENDHAFPSYAWTGLKPSSGCKGMIVEQDSDGGHMIVVPTEEAGSIGFISVPSDEDRSGVQVMSQVKLATVLGAEARVNSLALIGNTSLVAATFGSNFAVWNVNALEEPVSVVDTALVEPSLVYASVPILFFEEEKMVGMDRSLPATWPILAVFRDRAQSNQCALYAMKDNRIERVHQYLGSSSISSACASSRFIAGHVSANGKDFLQLWNISKPDPVIQLALLEPPSLEEVATRRSVQQQNIWRQQVASAIMQEEVEEVEEKGAENGAKGILDDLDDLFSSVSTLSPPPDDLSSPTPHPSVETEPAAALTEVRTPSPQRRRATVGDGQRQQSVFHQRGSRPPVEWINLTSIAAMERKEVQFSMHTGQQWVVIVQKSAFKKTPSVIHILDLMSILSPSSSPSSSP</sequence>
<feature type="region of interest" description="Disordered" evidence="1">
    <location>
        <begin position="117"/>
        <end position="301"/>
    </location>
</feature>
<accession>A0AAD4DHZ9</accession>
<feature type="compositionally biased region" description="Basic and acidic residues" evidence="1">
    <location>
        <begin position="272"/>
        <end position="286"/>
    </location>
</feature>
<reference evidence="2" key="1">
    <citation type="journal article" date="2020" name="Fungal Divers.">
        <title>Resolving the Mortierellaceae phylogeny through synthesis of multi-gene phylogenetics and phylogenomics.</title>
        <authorList>
            <person name="Vandepol N."/>
            <person name="Liber J."/>
            <person name="Desiro A."/>
            <person name="Na H."/>
            <person name="Kennedy M."/>
            <person name="Barry K."/>
            <person name="Grigoriev I.V."/>
            <person name="Miller A.N."/>
            <person name="O'Donnell K."/>
            <person name="Stajich J.E."/>
            <person name="Bonito G."/>
        </authorList>
    </citation>
    <scope>NUCLEOTIDE SEQUENCE</scope>
    <source>
        <strain evidence="2">NRRL 28262</strain>
    </source>
</reference>
<protein>
    <submittedName>
        <fullName evidence="2">Uncharacterized protein</fullName>
    </submittedName>
</protein>
<dbReference type="SUPFAM" id="SSF101908">
    <property type="entry name" value="Putative isomerase YbhE"/>
    <property type="match status" value="1"/>
</dbReference>
<feature type="compositionally biased region" description="Polar residues" evidence="1">
    <location>
        <begin position="152"/>
        <end position="178"/>
    </location>
</feature>
<feature type="compositionally biased region" description="Basic and acidic residues" evidence="1">
    <location>
        <begin position="450"/>
        <end position="467"/>
    </location>
</feature>
<feature type="compositionally biased region" description="Low complexity" evidence="1">
    <location>
        <begin position="71"/>
        <end position="88"/>
    </location>
</feature>
<evidence type="ECO:0000313" key="3">
    <source>
        <dbReference type="Proteomes" id="UP001194580"/>
    </source>
</evidence>
<dbReference type="AlphaFoldDB" id="A0AAD4DHZ9"/>
<feature type="compositionally biased region" description="Low complexity" evidence="1">
    <location>
        <begin position="183"/>
        <end position="197"/>
    </location>
</feature>
<name>A0AAD4DHZ9_9FUNG</name>
<keyword evidence="3" id="KW-1185">Reference proteome</keyword>
<organism evidence="2 3">
    <name type="scientific">Linnemannia exigua</name>
    <dbReference type="NCBI Taxonomy" id="604196"/>
    <lineage>
        <taxon>Eukaryota</taxon>
        <taxon>Fungi</taxon>
        <taxon>Fungi incertae sedis</taxon>
        <taxon>Mucoromycota</taxon>
        <taxon>Mortierellomycotina</taxon>
        <taxon>Mortierellomycetes</taxon>
        <taxon>Mortierellales</taxon>
        <taxon>Mortierellaceae</taxon>
        <taxon>Linnemannia</taxon>
    </lineage>
</organism>
<feature type="region of interest" description="Disordered" evidence="1">
    <location>
        <begin position="1005"/>
        <end position="1064"/>
    </location>
</feature>